<dbReference type="PANTHER" id="PTHR24252:SF21">
    <property type="entry name" value="TRANSMEMBRANE SERINE PROTEASE 12"/>
    <property type="match status" value="1"/>
</dbReference>
<dbReference type="AlphaFoldDB" id="A0AAV7CK48"/>
<dbReference type="Pfam" id="PF00089">
    <property type="entry name" value="Trypsin"/>
    <property type="match status" value="1"/>
</dbReference>
<reference evidence="9" key="1">
    <citation type="thesis" date="2020" institute="ProQuest LLC" country="789 East Eisenhower Parkway, Ann Arbor, MI, USA">
        <title>Comparative Genomics and Chromosome Evolution.</title>
        <authorList>
            <person name="Mudd A.B."/>
        </authorList>
    </citation>
    <scope>NUCLEOTIDE SEQUENCE</scope>
    <source>
        <strain evidence="9">237g6f4</strain>
        <tissue evidence="9">Blood</tissue>
    </source>
</reference>
<keyword evidence="1 7" id="KW-0645">Protease</keyword>
<gene>
    <name evidence="9" type="ORF">GDO81_005031</name>
</gene>
<dbReference type="PROSITE" id="PS00134">
    <property type="entry name" value="TRYPSIN_HIS"/>
    <property type="match status" value="1"/>
</dbReference>
<keyword evidence="6" id="KW-1015">Disulfide bond</keyword>
<evidence type="ECO:0000256" key="1">
    <source>
        <dbReference type="ARBA" id="ARBA00022670"/>
    </source>
</evidence>
<dbReference type="PANTHER" id="PTHR24252">
    <property type="entry name" value="ACROSIN-RELATED"/>
    <property type="match status" value="1"/>
</dbReference>
<dbReference type="InterPro" id="IPR001254">
    <property type="entry name" value="Trypsin_dom"/>
</dbReference>
<keyword evidence="3 7" id="KW-0378">Hydrolase</keyword>
<dbReference type="InterPro" id="IPR001314">
    <property type="entry name" value="Peptidase_S1A"/>
</dbReference>
<dbReference type="InterPro" id="IPR043504">
    <property type="entry name" value="Peptidase_S1_PA_chymotrypsin"/>
</dbReference>
<evidence type="ECO:0000256" key="2">
    <source>
        <dbReference type="ARBA" id="ARBA00022723"/>
    </source>
</evidence>
<organism evidence="9 10">
    <name type="scientific">Engystomops pustulosus</name>
    <name type="common">Tungara frog</name>
    <name type="synonym">Physalaemus pustulosus</name>
    <dbReference type="NCBI Taxonomy" id="76066"/>
    <lineage>
        <taxon>Eukaryota</taxon>
        <taxon>Metazoa</taxon>
        <taxon>Chordata</taxon>
        <taxon>Craniata</taxon>
        <taxon>Vertebrata</taxon>
        <taxon>Euteleostomi</taxon>
        <taxon>Amphibia</taxon>
        <taxon>Batrachia</taxon>
        <taxon>Anura</taxon>
        <taxon>Neobatrachia</taxon>
        <taxon>Hyloidea</taxon>
        <taxon>Leptodactylidae</taxon>
        <taxon>Leiuperinae</taxon>
        <taxon>Engystomops</taxon>
    </lineage>
</organism>
<evidence type="ECO:0000256" key="4">
    <source>
        <dbReference type="ARBA" id="ARBA00022825"/>
    </source>
</evidence>
<keyword evidence="4 7" id="KW-0720">Serine protease</keyword>
<keyword evidence="10" id="KW-1185">Reference proteome</keyword>
<dbReference type="GO" id="GO:0006508">
    <property type="term" value="P:proteolysis"/>
    <property type="evidence" value="ECO:0007669"/>
    <property type="project" value="UniProtKB-KW"/>
</dbReference>
<proteinExistence type="predicted"/>
<dbReference type="SMART" id="SM00020">
    <property type="entry name" value="Tryp_SPc"/>
    <property type="match status" value="1"/>
</dbReference>
<evidence type="ECO:0000313" key="10">
    <source>
        <dbReference type="Proteomes" id="UP000824782"/>
    </source>
</evidence>
<dbReference type="CDD" id="cd00190">
    <property type="entry name" value="Tryp_SPc"/>
    <property type="match status" value="1"/>
</dbReference>
<dbReference type="EMBL" id="WNYA01000002">
    <property type="protein sequence ID" value="KAG8585448.1"/>
    <property type="molecule type" value="Genomic_DNA"/>
</dbReference>
<dbReference type="SUPFAM" id="SSF50494">
    <property type="entry name" value="Trypsin-like serine proteases"/>
    <property type="match status" value="1"/>
</dbReference>
<evidence type="ECO:0000313" key="9">
    <source>
        <dbReference type="EMBL" id="KAG8585448.1"/>
    </source>
</evidence>
<dbReference type="PROSITE" id="PS00135">
    <property type="entry name" value="TRYPSIN_SER"/>
    <property type="match status" value="1"/>
</dbReference>
<dbReference type="GO" id="GO:0004252">
    <property type="term" value="F:serine-type endopeptidase activity"/>
    <property type="evidence" value="ECO:0007669"/>
    <property type="project" value="InterPro"/>
</dbReference>
<protein>
    <recommendedName>
        <fullName evidence="8">Peptidase S1 domain-containing protein</fullName>
    </recommendedName>
</protein>
<dbReference type="GO" id="GO:0046872">
    <property type="term" value="F:metal ion binding"/>
    <property type="evidence" value="ECO:0007669"/>
    <property type="project" value="UniProtKB-KW"/>
</dbReference>
<dbReference type="Proteomes" id="UP000824782">
    <property type="component" value="Unassembled WGS sequence"/>
</dbReference>
<evidence type="ECO:0000256" key="7">
    <source>
        <dbReference type="RuleBase" id="RU363034"/>
    </source>
</evidence>
<dbReference type="FunFam" id="2.40.10.10:FF:000003">
    <property type="entry name" value="Transmembrane serine protease 3"/>
    <property type="match status" value="1"/>
</dbReference>
<dbReference type="Gene3D" id="2.40.10.10">
    <property type="entry name" value="Trypsin-like serine proteases"/>
    <property type="match status" value="3"/>
</dbReference>
<keyword evidence="2" id="KW-0479">Metal-binding</keyword>
<dbReference type="PROSITE" id="PS50240">
    <property type="entry name" value="TRYPSIN_DOM"/>
    <property type="match status" value="1"/>
</dbReference>
<evidence type="ECO:0000256" key="5">
    <source>
        <dbReference type="ARBA" id="ARBA00022837"/>
    </source>
</evidence>
<feature type="domain" description="Peptidase S1" evidence="8">
    <location>
        <begin position="26"/>
        <end position="266"/>
    </location>
</feature>
<keyword evidence="5" id="KW-0106">Calcium</keyword>
<comment type="caution">
    <text evidence="9">The sequence shown here is derived from an EMBL/GenBank/DDBJ whole genome shotgun (WGS) entry which is preliminary data.</text>
</comment>
<dbReference type="InterPro" id="IPR018114">
    <property type="entry name" value="TRYPSIN_HIS"/>
</dbReference>
<evidence type="ECO:0000256" key="6">
    <source>
        <dbReference type="ARBA" id="ARBA00023157"/>
    </source>
</evidence>
<dbReference type="PRINTS" id="PR00722">
    <property type="entry name" value="CHYMOTRYPSIN"/>
</dbReference>
<dbReference type="InterPro" id="IPR033116">
    <property type="entry name" value="TRYPSIN_SER"/>
</dbReference>
<dbReference type="InterPro" id="IPR009003">
    <property type="entry name" value="Peptidase_S1_PA"/>
</dbReference>
<evidence type="ECO:0000259" key="8">
    <source>
        <dbReference type="PROSITE" id="PS50240"/>
    </source>
</evidence>
<name>A0AAV7CK48_ENGPU</name>
<sequence>MVLLFWFPIFSVCGQRPLVDTLGSRIIGGHDALPGAWPWQVSLQYFRFRYGYRHVCGGSLINNMWVLTAAHCLIEKRNPRYWRAVFGVNDILNPERTKQICDIKRIVIHRNFGSATMDNDLALLELANPVKYTEYVLPVCLATRMLQVDPLAQCFITGWGTTSFGGKTSDMLQEAEIDRIPTFLCNSSGWYNGLLTDNMICAGFEDGGVDTCQGDSGGPFVCYIAESTSFYQLGITSFGYGCANAHYPGVYTRVEKYANWILMQMEKCLQRVGAVTNSLKALCLLLVRRLSHVQVMSPALCRRCRRSATGAEK</sequence>
<accession>A0AAV7CK48</accession>
<evidence type="ECO:0000256" key="3">
    <source>
        <dbReference type="ARBA" id="ARBA00022801"/>
    </source>
</evidence>